<dbReference type="Proteomes" id="UP000253226">
    <property type="component" value="Unassembled WGS sequence"/>
</dbReference>
<comment type="caution">
    <text evidence="1">The sequence shown here is derived from an EMBL/GenBank/DDBJ whole genome shotgun (WGS) entry which is preliminary data.</text>
</comment>
<dbReference type="AlphaFoldDB" id="A0A367VZX8"/>
<gene>
    <name evidence="1" type="ORF">TH19_19605</name>
</gene>
<name>A0A367VZX8_9PROT</name>
<organism evidence="1 2">
    <name type="scientific">Thalassospira profundimaris</name>
    <dbReference type="NCBI Taxonomy" id="502049"/>
    <lineage>
        <taxon>Bacteria</taxon>
        <taxon>Pseudomonadati</taxon>
        <taxon>Pseudomonadota</taxon>
        <taxon>Alphaproteobacteria</taxon>
        <taxon>Rhodospirillales</taxon>
        <taxon>Thalassospiraceae</taxon>
        <taxon>Thalassospira</taxon>
    </lineage>
</organism>
<sequence length="214" mass="24502">MVEFQGKMSIVGARYLTMPRPIDPQTGEYSTKFSLDEWKAIQTKRKEEFETYQANAESQLNSWLDDNAEAQITRAYYLDDELVAVFGENNVNVSNGMNYAMEYRYAQSDGEDLGYSGDQLTRYVENRIEFALRREYGDRLTVKDSSAGTLGTLADYREELFGGDRWPSEDNMPPLREIDWNAPSPAQAGTWQGPLALIDTQAFLDIRTMRLEAR</sequence>
<dbReference type="OrthoDB" id="7339339at2"/>
<evidence type="ECO:0000313" key="2">
    <source>
        <dbReference type="Proteomes" id="UP000253226"/>
    </source>
</evidence>
<dbReference type="RefSeq" id="WP_114103935.1">
    <property type="nucleotide sequence ID" value="NZ_JPWF01000016.1"/>
</dbReference>
<protein>
    <submittedName>
        <fullName evidence="1">Uncharacterized protein</fullName>
    </submittedName>
</protein>
<evidence type="ECO:0000313" key="1">
    <source>
        <dbReference type="EMBL" id="RCK32298.1"/>
    </source>
</evidence>
<accession>A0A367VZX8</accession>
<proteinExistence type="predicted"/>
<reference evidence="1 2" key="1">
    <citation type="submission" date="2014-07" db="EMBL/GenBank/DDBJ databases">
        <title>Draft genome sequence of Thalassospira profundimaris 35.</title>
        <authorList>
            <person name="Lai Q."/>
            <person name="Shao Z."/>
        </authorList>
    </citation>
    <scope>NUCLEOTIDE SEQUENCE [LARGE SCALE GENOMIC DNA]</scope>
    <source>
        <strain evidence="1 2">35</strain>
    </source>
</reference>
<dbReference type="EMBL" id="JPWF01000016">
    <property type="protein sequence ID" value="RCK32298.1"/>
    <property type="molecule type" value="Genomic_DNA"/>
</dbReference>